<reference evidence="4" key="1">
    <citation type="submission" date="2021-04" db="EMBL/GenBank/DDBJ databases">
        <authorList>
            <consortium name="Wellcome Sanger Institute Data Sharing"/>
        </authorList>
    </citation>
    <scope>NUCLEOTIDE SEQUENCE [LARGE SCALE GENOMIC DNA]</scope>
</reference>
<reference evidence="4" key="2">
    <citation type="submission" date="2025-08" db="UniProtKB">
        <authorList>
            <consortium name="Ensembl"/>
        </authorList>
    </citation>
    <scope>IDENTIFICATION</scope>
</reference>
<dbReference type="Gene3D" id="2.60.40.10">
    <property type="entry name" value="Immunoglobulins"/>
    <property type="match status" value="1"/>
</dbReference>
<feature type="domain" description="Ig-like" evidence="3">
    <location>
        <begin position="12"/>
        <end position="103"/>
    </location>
</feature>
<dbReference type="InterPro" id="IPR013151">
    <property type="entry name" value="Immunoglobulin_dom"/>
</dbReference>
<dbReference type="AlphaFoldDB" id="A0A665U3X0"/>
<dbReference type="InterPro" id="IPR007110">
    <property type="entry name" value="Ig-like_dom"/>
</dbReference>
<feature type="chain" id="PRO_5025665256" description="Ig-like domain-containing protein" evidence="2">
    <location>
        <begin position="21"/>
        <end position="122"/>
    </location>
</feature>
<keyword evidence="1" id="KW-0393">Immunoglobulin domain</keyword>
<dbReference type="PROSITE" id="PS50835">
    <property type="entry name" value="IG_LIKE"/>
    <property type="match status" value="1"/>
</dbReference>
<protein>
    <recommendedName>
        <fullName evidence="3">Ig-like domain-containing protein</fullName>
    </recommendedName>
</protein>
<dbReference type="InterPro" id="IPR003599">
    <property type="entry name" value="Ig_sub"/>
</dbReference>
<dbReference type="InParanoid" id="A0A665U3X0"/>
<evidence type="ECO:0000256" key="2">
    <source>
        <dbReference type="SAM" id="SignalP"/>
    </source>
</evidence>
<dbReference type="Pfam" id="PF00047">
    <property type="entry name" value="ig"/>
    <property type="match status" value="1"/>
</dbReference>
<evidence type="ECO:0000256" key="1">
    <source>
        <dbReference type="ARBA" id="ARBA00023319"/>
    </source>
</evidence>
<evidence type="ECO:0000259" key="3">
    <source>
        <dbReference type="PROSITE" id="PS50835"/>
    </source>
</evidence>
<name>A0A665U3X0_ECHNA</name>
<feature type="signal peptide" evidence="2">
    <location>
        <begin position="1"/>
        <end position="20"/>
    </location>
</feature>
<evidence type="ECO:0000313" key="5">
    <source>
        <dbReference type="Proteomes" id="UP000472264"/>
    </source>
</evidence>
<dbReference type="SMART" id="SM00409">
    <property type="entry name" value="IG"/>
    <property type="match status" value="1"/>
</dbReference>
<dbReference type="Ensembl" id="ENSENLT00000014863.1">
    <property type="protein sequence ID" value="ENSENLP00000014278.1"/>
    <property type="gene ID" value="ENSENLG00000006733.1"/>
</dbReference>
<proteinExistence type="predicted"/>
<keyword evidence="2" id="KW-0732">Signal</keyword>
<sequence length="122" mass="13902">WFFSLIQLLQAPQMWWSGSGLELKSEQRQLGDHQQLVCSVQDCPVEPSFSWSLLGDRPQTGTIYTNKTLSVLTFNPVMMEHEGALLCKVTCGGERRAIKTSVQVYCEYRHTQTHTQQKNLGL</sequence>
<dbReference type="SUPFAM" id="SSF48726">
    <property type="entry name" value="Immunoglobulin"/>
    <property type="match status" value="1"/>
</dbReference>
<dbReference type="InterPro" id="IPR013783">
    <property type="entry name" value="Ig-like_fold"/>
</dbReference>
<organism evidence="4 5">
    <name type="scientific">Echeneis naucrates</name>
    <name type="common">Live sharksucker</name>
    <dbReference type="NCBI Taxonomy" id="173247"/>
    <lineage>
        <taxon>Eukaryota</taxon>
        <taxon>Metazoa</taxon>
        <taxon>Chordata</taxon>
        <taxon>Craniata</taxon>
        <taxon>Vertebrata</taxon>
        <taxon>Euteleostomi</taxon>
        <taxon>Actinopterygii</taxon>
        <taxon>Neopterygii</taxon>
        <taxon>Teleostei</taxon>
        <taxon>Neoteleostei</taxon>
        <taxon>Acanthomorphata</taxon>
        <taxon>Carangaria</taxon>
        <taxon>Carangiformes</taxon>
        <taxon>Echeneidae</taxon>
        <taxon>Echeneis</taxon>
    </lineage>
</organism>
<dbReference type="InterPro" id="IPR036179">
    <property type="entry name" value="Ig-like_dom_sf"/>
</dbReference>
<evidence type="ECO:0000313" key="4">
    <source>
        <dbReference type="Ensembl" id="ENSENLP00000014278.1"/>
    </source>
</evidence>
<reference evidence="4" key="3">
    <citation type="submission" date="2025-09" db="UniProtKB">
        <authorList>
            <consortium name="Ensembl"/>
        </authorList>
    </citation>
    <scope>IDENTIFICATION</scope>
</reference>
<dbReference type="Proteomes" id="UP000472264">
    <property type="component" value="Chromosome 4"/>
</dbReference>
<accession>A0A665U3X0</accession>
<keyword evidence="5" id="KW-1185">Reference proteome</keyword>